<sequence>MDVPFEFRRLLAGKNGLCLSVAFLLLVSFVGYPKVTFSDEITLEERQHLQAQQLREASKARAQSQLGYENIYRDPKDRQIDYYALTQQINILSNIVRALAEDQNSYSSTDGPTQSLPRALSVVRSPSGSEVESVYGPTGPNEKAVRLLLEYQLMVNGNPRLKVGEISNEEGFIVADVITVDGSLVERYRIDKTTGIWMPQ</sequence>
<dbReference type="EMBL" id="JAPWGY010000008">
    <property type="protein sequence ID" value="MCZ4282580.1"/>
    <property type="molecule type" value="Genomic_DNA"/>
</dbReference>
<accession>A0ABT4LN58</accession>
<gene>
    <name evidence="1" type="ORF">O4H49_17460</name>
</gene>
<evidence type="ECO:0000313" key="2">
    <source>
        <dbReference type="Proteomes" id="UP001069802"/>
    </source>
</evidence>
<name>A0ABT4LN58_9PROT</name>
<keyword evidence="2" id="KW-1185">Reference proteome</keyword>
<reference evidence="1" key="1">
    <citation type="submission" date="2022-12" db="EMBL/GenBank/DDBJ databases">
        <title>Bacterial isolates from different developmental stages of Nematostella vectensis.</title>
        <authorList>
            <person name="Fraune S."/>
        </authorList>
    </citation>
    <scope>NUCLEOTIDE SEQUENCE</scope>
    <source>
        <strain evidence="1">G21630-S1</strain>
    </source>
</reference>
<evidence type="ECO:0000313" key="1">
    <source>
        <dbReference type="EMBL" id="MCZ4282580.1"/>
    </source>
</evidence>
<proteinExistence type="predicted"/>
<organism evidence="1 2">
    <name type="scientific">Kiloniella laminariae</name>
    <dbReference type="NCBI Taxonomy" id="454162"/>
    <lineage>
        <taxon>Bacteria</taxon>
        <taxon>Pseudomonadati</taxon>
        <taxon>Pseudomonadota</taxon>
        <taxon>Alphaproteobacteria</taxon>
        <taxon>Rhodospirillales</taxon>
        <taxon>Kiloniellaceae</taxon>
        <taxon>Kiloniella</taxon>
    </lineage>
</organism>
<protein>
    <submittedName>
        <fullName evidence="1">Uncharacterized protein</fullName>
    </submittedName>
</protein>
<dbReference type="Proteomes" id="UP001069802">
    <property type="component" value="Unassembled WGS sequence"/>
</dbReference>
<comment type="caution">
    <text evidence="1">The sequence shown here is derived from an EMBL/GenBank/DDBJ whole genome shotgun (WGS) entry which is preliminary data.</text>
</comment>